<dbReference type="SUPFAM" id="SSF47781">
    <property type="entry name" value="RuvA domain 2-like"/>
    <property type="match status" value="1"/>
</dbReference>
<feature type="region of interest" description="Disordered" evidence="7">
    <location>
        <begin position="180"/>
        <end position="204"/>
    </location>
</feature>
<dbReference type="Gene3D" id="2.40.50.140">
    <property type="entry name" value="Nucleic acid-binding proteins"/>
    <property type="match status" value="1"/>
</dbReference>
<evidence type="ECO:0000256" key="7">
    <source>
        <dbReference type="SAM" id="MobiDB-lite"/>
    </source>
</evidence>
<dbReference type="SUPFAM" id="SSF50249">
    <property type="entry name" value="Nucleic acid-binding proteins"/>
    <property type="match status" value="1"/>
</dbReference>
<feature type="domain" description="Helix-hairpin-helix DNA-binding motif class 1" evidence="8">
    <location>
        <begin position="110"/>
        <end position="129"/>
    </location>
</feature>
<feature type="domain" description="Helix-hairpin-helix DNA-binding motif class 1" evidence="8">
    <location>
        <begin position="75"/>
        <end position="94"/>
    </location>
</feature>
<comment type="function">
    <text evidence="6">The RuvA-RuvB-RuvC complex processes Holliday junction (HJ) DNA during genetic recombination and DNA repair, while the RuvA-RuvB complex plays an important role in the rescue of blocked DNA replication forks via replication fork reversal (RFR). RuvA specifically binds to HJ cruciform DNA, conferring on it an open structure. The RuvB hexamer acts as an ATP-dependent pump, pulling dsDNA into and through the RuvAB complex. HJ branch migration allows RuvC to scan DNA until it finds its consensus sequence, where it cleaves and resolves the cruciform DNA.</text>
</comment>
<dbReference type="GO" id="GO:0005737">
    <property type="term" value="C:cytoplasm"/>
    <property type="evidence" value="ECO:0007669"/>
    <property type="project" value="UniProtKB-SubCell"/>
</dbReference>
<dbReference type="OrthoDB" id="5293449at2"/>
<dbReference type="InterPro" id="IPR013849">
    <property type="entry name" value="DNA_helicase_Holl-junc_RuvA_I"/>
</dbReference>
<gene>
    <name evidence="6" type="primary">ruvA</name>
    <name evidence="9" type="ORF">SAMN05920897_102195</name>
</gene>
<keyword evidence="9" id="KW-0378">Hydrolase</keyword>
<dbReference type="InterPro" id="IPR010994">
    <property type="entry name" value="RuvA_2-like"/>
</dbReference>
<keyword evidence="5 6" id="KW-0234">DNA repair</keyword>
<dbReference type="InterPro" id="IPR000085">
    <property type="entry name" value="RuvA"/>
</dbReference>
<evidence type="ECO:0000256" key="6">
    <source>
        <dbReference type="HAMAP-Rule" id="MF_00031"/>
    </source>
</evidence>
<evidence type="ECO:0000313" key="9">
    <source>
        <dbReference type="EMBL" id="SIQ00976.1"/>
    </source>
</evidence>
<dbReference type="HAMAP" id="MF_00031">
    <property type="entry name" value="DNA_HJ_migration_RuvA"/>
    <property type="match status" value="1"/>
</dbReference>
<evidence type="ECO:0000256" key="4">
    <source>
        <dbReference type="ARBA" id="ARBA00023172"/>
    </source>
</evidence>
<dbReference type="AlphaFoldDB" id="A0A1N6P9P1"/>
<keyword evidence="4 6" id="KW-0233">DNA recombination</keyword>
<evidence type="ECO:0000313" key="10">
    <source>
        <dbReference type="Proteomes" id="UP000186400"/>
    </source>
</evidence>
<dbReference type="GO" id="GO:0005524">
    <property type="term" value="F:ATP binding"/>
    <property type="evidence" value="ECO:0007669"/>
    <property type="project" value="InterPro"/>
</dbReference>
<evidence type="ECO:0000259" key="8">
    <source>
        <dbReference type="SMART" id="SM00278"/>
    </source>
</evidence>
<dbReference type="RefSeq" id="WP_076487732.1">
    <property type="nucleotide sequence ID" value="NZ_FTMS01000002.1"/>
</dbReference>
<protein>
    <recommendedName>
        <fullName evidence="6">Holliday junction branch migration complex subunit RuvA</fullName>
    </recommendedName>
</protein>
<evidence type="ECO:0000256" key="1">
    <source>
        <dbReference type="ARBA" id="ARBA00022490"/>
    </source>
</evidence>
<dbReference type="GO" id="GO:0006281">
    <property type="term" value="P:DNA repair"/>
    <property type="evidence" value="ECO:0007669"/>
    <property type="project" value="UniProtKB-UniRule"/>
</dbReference>
<evidence type="ECO:0000256" key="3">
    <source>
        <dbReference type="ARBA" id="ARBA00023125"/>
    </source>
</evidence>
<organism evidence="9 10">
    <name type="scientific">Alkalispirochaeta americana</name>
    <dbReference type="NCBI Taxonomy" id="159291"/>
    <lineage>
        <taxon>Bacteria</taxon>
        <taxon>Pseudomonadati</taxon>
        <taxon>Spirochaetota</taxon>
        <taxon>Spirochaetia</taxon>
        <taxon>Spirochaetales</taxon>
        <taxon>Spirochaetaceae</taxon>
        <taxon>Alkalispirochaeta</taxon>
    </lineage>
</organism>
<keyword evidence="9" id="KW-0067">ATP-binding</keyword>
<keyword evidence="9" id="KW-0547">Nucleotide-binding</keyword>
<dbReference type="GO" id="GO:0006310">
    <property type="term" value="P:DNA recombination"/>
    <property type="evidence" value="ECO:0007669"/>
    <property type="project" value="UniProtKB-UniRule"/>
</dbReference>
<name>A0A1N6P9P1_9SPIO</name>
<keyword evidence="2 6" id="KW-0227">DNA damage</keyword>
<feature type="region of interest" description="Domain III" evidence="6">
    <location>
        <begin position="149"/>
        <end position="217"/>
    </location>
</feature>
<dbReference type="Pfam" id="PF01330">
    <property type="entry name" value="RuvA_N"/>
    <property type="match status" value="1"/>
</dbReference>
<accession>A0A1N6P9P1</accession>
<comment type="similarity">
    <text evidence="6">Belongs to the RuvA family.</text>
</comment>
<comment type="caution">
    <text evidence="6">Lacks conserved residue(s) required for the propagation of feature annotation.</text>
</comment>
<dbReference type="Gene3D" id="1.10.150.20">
    <property type="entry name" value="5' to 3' exonuclease, C-terminal subdomain"/>
    <property type="match status" value="1"/>
</dbReference>
<dbReference type="InterPro" id="IPR003583">
    <property type="entry name" value="Hlx-hairpin-Hlx_DNA-bd_motif"/>
</dbReference>
<dbReference type="STRING" id="159291.SAMN05920897_102195"/>
<dbReference type="EMBL" id="FTMS01000002">
    <property type="protein sequence ID" value="SIQ00976.1"/>
    <property type="molecule type" value="Genomic_DNA"/>
</dbReference>
<keyword evidence="3 6" id="KW-0238">DNA-binding</keyword>
<dbReference type="NCBIfam" id="TIGR00084">
    <property type="entry name" value="ruvA"/>
    <property type="match status" value="1"/>
</dbReference>
<comment type="subcellular location">
    <subcellularLocation>
        <location evidence="6">Cytoplasm</location>
    </subcellularLocation>
</comment>
<dbReference type="GO" id="GO:0009378">
    <property type="term" value="F:four-way junction helicase activity"/>
    <property type="evidence" value="ECO:0007669"/>
    <property type="project" value="InterPro"/>
</dbReference>
<keyword evidence="10" id="KW-1185">Reference proteome</keyword>
<dbReference type="InterPro" id="IPR012340">
    <property type="entry name" value="NA-bd_OB-fold"/>
</dbReference>
<comment type="subunit">
    <text evidence="6">Homotetramer. Forms an RuvA(8)-RuvB(12)-Holliday junction (HJ) complex. HJ DNA is sandwiched between 2 RuvA tetramers; dsDNA enters through RuvA and exits via RuvB. An RuvB hexamer assembles on each DNA strand where it exits the tetramer. Each RuvB hexamer is contacted by two RuvA subunits (via domain III) on 2 adjacent RuvB subunits; this complex drives branch migration. In the full resolvosome a probable DNA-RuvA(4)-RuvB(12)-RuvC(2) complex forms which resolves the HJ.</text>
</comment>
<dbReference type="GO" id="GO:0000400">
    <property type="term" value="F:four-way junction DNA binding"/>
    <property type="evidence" value="ECO:0007669"/>
    <property type="project" value="UniProtKB-UniRule"/>
</dbReference>
<evidence type="ECO:0000256" key="2">
    <source>
        <dbReference type="ARBA" id="ARBA00022763"/>
    </source>
</evidence>
<comment type="domain">
    <text evidence="6">Has three domains with a flexible linker between the domains II and III and assumes an 'L' shape. Domain III is highly mobile and contacts RuvB.</text>
</comment>
<dbReference type="Pfam" id="PF14520">
    <property type="entry name" value="HHH_5"/>
    <property type="match status" value="1"/>
</dbReference>
<dbReference type="SMART" id="SM00278">
    <property type="entry name" value="HhH1"/>
    <property type="match status" value="2"/>
</dbReference>
<keyword evidence="1 6" id="KW-0963">Cytoplasm</keyword>
<reference evidence="9 10" key="1">
    <citation type="submission" date="2017-01" db="EMBL/GenBank/DDBJ databases">
        <authorList>
            <person name="Mah S.A."/>
            <person name="Swanson W.J."/>
            <person name="Moy G.W."/>
            <person name="Vacquier V.D."/>
        </authorList>
    </citation>
    <scope>NUCLEOTIDE SEQUENCE [LARGE SCALE GENOMIC DNA]</scope>
    <source>
        <strain evidence="9 10">ASpG1</strain>
    </source>
</reference>
<proteinExistence type="inferred from homology"/>
<keyword evidence="9" id="KW-0347">Helicase</keyword>
<feature type="compositionally biased region" description="Polar residues" evidence="7">
    <location>
        <begin position="193"/>
        <end position="202"/>
    </location>
</feature>
<evidence type="ECO:0000256" key="5">
    <source>
        <dbReference type="ARBA" id="ARBA00023204"/>
    </source>
</evidence>
<dbReference type="GO" id="GO:0048476">
    <property type="term" value="C:Holliday junction resolvase complex"/>
    <property type="evidence" value="ECO:0007669"/>
    <property type="project" value="UniProtKB-UniRule"/>
</dbReference>
<dbReference type="Proteomes" id="UP000186400">
    <property type="component" value="Unassembled WGS sequence"/>
</dbReference>
<sequence>MFHSLTGRISGHQFPFLFLETGGIEWELEVSAATFQASLAAERSEPVRLLVYLQTREDLLKLFGFWTDSERQAFLQLITVPGIGPRQALKILSGTTVTQLTQFLEEEDLSSLTRIPGLGTKTAQKMILQLKGHLVREEPSGKASSPAPAGPLEELATALVDMGYDKGAVRKVLDRLYGELKSLSPPDGESSRKGSASAVTDQQEQELFRRAIRELSS</sequence>